<dbReference type="SUPFAM" id="SSF89372">
    <property type="entry name" value="Fucose-specific lectin"/>
    <property type="match status" value="1"/>
</dbReference>
<gene>
    <name evidence="1" type="ORF">G3I74_07940</name>
</gene>
<organism evidence="1 2">
    <name type="scientific">Wenzhouxiangella limi</name>
    <dbReference type="NCBI Taxonomy" id="2707351"/>
    <lineage>
        <taxon>Bacteria</taxon>
        <taxon>Pseudomonadati</taxon>
        <taxon>Pseudomonadota</taxon>
        <taxon>Gammaproteobacteria</taxon>
        <taxon>Chromatiales</taxon>
        <taxon>Wenzhouxiangellaceae</taxon>
        <taxon>Wenzhouxiangella</taxon>
    </lineage>
</organism>
<name>A0A845UYT0_9GAMM</name>
<dbReference type="Gene3D" id="2.60.120.560">
    <property type="entry name" value="Exo-inulinase, domain 1"/>
    <property type="match status" value="1"/>
</dbReference>
<evidence type="ECO:0000313" key="1">
    <source>
        <dbReference type="EMBL" id="NDY95654.1"/>
    </source>
</evidence>
<sequence>MLMTHDCHRRGPRHHGLLVLAVLSLAACDRVDNDAAQHSAAQTTAVAPAPSRPIDRQTAFRIRGDADAGLNVDEGWAAPVNQAATVLADRPFRLRFEVEAGEHDTAPRQYRLEFRRNNGEWRPLPAENFPQPAKLLELGLDPSAQGPIERLWRFVQGTPSAMRWRDEEDGYLRVETEDEPLLALARYRTPWQQREFALELRLSEDDQARIGLVFDYLDSENHSRVEVVRPSTVRVIQRADGTDTVIAEHRTEVESGRWLEMKTLFDGAELEVEFDDDRLVFSETLASEPAPMLGLFVPENTLAAVRSVGIEGEPRTPRTSIIASKVFAHEAPTQDLLSVSKRAFSGGAGVSFAEQTPAWSGAGGHGEWEFPLVIRYFSDDAVINETGDRFDYRLVDASGAVLPNESMASVTLEVPDGHLGGTFVETPMRIGPWQAETGALYFLMEPAETWNALMAVKSSDDGRTWREMDGGHRPQTGDLEGFGSVLVEDRIHMLHQTSDDVWYHVFNTADHRLAPDTWAISDERVASPPEPPTQVADIAVRSEGSVVAVYGGPDKLRFRIRSAQGEWGEERVIDPETSAVLSGPTVVLGGNDEVHLAYTDSDGNAWYRKILRDNALTDRVRVSDELGTASEDVGSILPLLHLPDSDSISLIYRTRDGLLFERRVGADGQWRDPVRVSDRAVVQNSVDSDQVGADAIVIGDTLHVLLIEEGSGELFHVTRRADGWEEVGVVVGDEEVQWVRGSRVALSDGGLAYGYVYDGGADGGSGKNRYGQIVIKAP</sequence>
<evidence type="ECO:0000313" key="2">
    <source>
        <dbReference type="Proteomes" id="UP000484885"/>
    </source>
</evidence>
<comment type="caution">
    <text evidence="1">The sequence shown here is derived from an EMBL/GenBank/DDBJ whole genome shotgun (WGS) entry which is preliminary data.</text>
</comment>
<evidence type="ECO:0008006" key="3">
    <source>
        <dbReference type="Google" id="ProtNLM"/>
    </source>
</evidence>
<protein>
    <recommendedName>
        <fullName evidence="3">Exo-alpha-sialidase</fullName>
    </recommendedName>
</protein>
<dbReference type="Proteomes" id="UP000484885">
    <property type="component" value="Unassembled WGS sequence"/>
</dbReference>
<dbReference type="EMBL" id="JAAGSC010000040">
    <property type="protein sequence ID" value="NDY95654.1"/>
    <property type="molecule type" value="Genomic_DNA"/>
</dbReference>
<dbReference type="RefSeq" id="WP_164211049.1">
    <property type="nucleotide sequence ID" value="NZ_JAAGSC010000040.1"/>
</dbReference>
<dbReference type="CDD" id="cd15482">
    <property type="entry name" value="Sialidase_non-viral"/>
    <property type="match status" value="1"/>
</dbReference>
<dbReference type="Gene3D" id="2.120.10.70">
    <property type="entry name" value="Fucose-specific lectin"/>
    <property type="match status" value="1"/>
</dbReference>
<accession>A0A845UYT0</accession>
<reference evidence="1 2" key="1">
    <citation type="submission" date="2020-02" db="EMBL/GenBank/DDBJ databases">
        <authorList>
            <person name="Zhang X.-Y."/>
        </authorList>
    </citation>
    <scope>NUCLEOTIDE SEQUENCE [LARGE SCALE GENOMIC DNA]</scope>
    <source>
        <strain evidence="1 2">C33</strain>
    </source>
</reference>
<dbReference type="AlphaFoldDB" id="A0A845UYT0"/>
<keyword evidence="2" id="KW-1185">Reference proteome</keyword>
<proteinExistence type="predicted"/>